<organism evidence="1 4">
    <name type="scientific">Rozella allomycis (strain CSF55)</name>
    <dbReference type="NCBI Taxonomy" id="988480"/>
    <lineage>
        <taxon>Eukaryota</taxon>
        <taxon>Fungi</taxon>
        <taxon>Fungi incertae sedis</taxon>
        <taxon>Cryptomycota</taxon>
        <taxon>Cryptomycota incertae sedis</taxon>
        <taxon>Rozella</taxon>
    </lineage>
</organism>
<evidence type="ECO:0000313" key="3">
    <source>
        <dbReference type="EMBL" id="RKP19574.1"/>
    </source>
</evidence>
<dbReference type="HOGENOM" id="CLU_2543873_0_0_1"/>
<gene>
    <name evidence="1" type="ORF">O9G_005095</name>
    <name evidence="3" type="ORF">ROZALSC1DRAFT_28846</name>
    <name evidence="2" type="ORF">ROZALSC1DRAFT_29149</name>
</gene>
<accession>A0A075B3I7</accession>
<dbReference type="EMBL" id="ML005264">
    <property type="protein sequence ID" value="RKP19232.1"/>
    <property type="molecule type" value="Genomic_DNA"/>
</dbReference>
<proteinExistence type="predicted"/>
<dbReference type="EMBL" id="ML005201">
    <property type="protein sequence ID" value="RKP19574.1"/>
    <property type="molecule type" value="Genomic_DNA"/>
</dbReference>
<reference evidence="5" key="2">
    <citation type="journal article" date="2018" name="Nat. Microbiol.">
        <title>Leveraging single-cell genomics to expand the fungal tree of life.</title>
        <authorList>
            <person name="Ahrendt S.R."/>
            <person name="Quandt C.A."/>
            <person name="Ciobanu D."/>
            <person name="Clum A."/>
            <person name="Salamov A."/>
            <person name="Andreopoulos B."/>
            <person name="Cheng J.F."/>
            <person name="Woyke T."/>
            <person name="Pelin A."/>
            <person name="Henrissat B."/>
            <person name="Reynolds N.K."/>
            <person name="Benny G.L."/>
            <person name="Smith M.E."/>
            <person name="James T.Y."/>
            <person name="Grigoriev I.V."/>
        </authorList>
    </citation>
    <scope>NUCLEOTIDE SEQUENCE [LARGE SCALE GENOMIC DNA]</scope>
    <source>
        <strain evidence="5">CSF55</strain>
    </source>
</reference>
<sequence length="83" mass="9824">MELQFQASDSNKAWNELLNIERQRHVRVKTMAIQYRESLLEVVVPKEIYINNVQDCMYPRRYHISSHGARLVLVRAPQSKIIT</sequence>
<reference evidence="2" key="3">
    <citation type="submission" date="2018-08" db="EMBL/GenBank/DDBJ databases">
        <title>Leveraging single-cell genomics to expand the Fungal Tree of Life.</title>
        <authorList>
            <consortium name="DOE Joint Genome Institute"/>
            <person name="Ahrendt S.R."/>
            <person name="Quandt C.A."/>
            <person name="Ciobanu D."/>
            <person name="Clum A."/>
            <person name="Salamov A."/>
            <person name="Andreopoulos B."/>
            <person name="Cheng J.-F."/>
            <person name="Woyke T."/>
            <person name="Pelin A."/>
            <person name="Henrissat B."/>
            <person name="Reynolds N."/>
            <person name="Benny G.L."/>
            <person name="Smith M.E."/>
            <person name="James T.Y."/>
            <person name="Grigoriev I.V."/>
        </authorList>
    </citation>
    <scope>NUCLEOTIDE SEQUENCE</scope>
    <source>
        <strain evidence="2">CSF55</strain>
    </source>
</reference>
<name>A0A075B3I7_ROZAC</name>
<reference evidence="1 4" key="1">
    <citation type="journal article" date="2013" name="Curr. Biol.">
        <title>Shared signatures of parasitism and phylogenomics unite Cryptomycota and microsporidia.</title>
        <authorList>
            <person name="James T.Y."/>
            <person name="Pelin A."/>
            <person name="Bonen L."/>
            <person name="Ahrendt S."/>
            <person name="Sain D."/>
            <person name="Corradi N."/>
            <person name="Stajich J.E."/>
        </authorList>
    </citation>
    <scope>NUCLEOTIDE SEQUENCE [LARGE SCALE GENOMIC DNA]</scope>
    <source>
        <strain evidence="1 4">CSF55</strain>
        <strain evidence="1 4">CSF55</strain>
    </source>
</reference>
<evidence type="ECO:0000313" key="1">
    <source>
        <dbReference type="EMBL" id="EPZ35546.1"/>
    </source>
</evidence>
<keyword evidence="4" id="KW-1185">Reference proteome</keyword>
<evidence type="ECO:0000313" key="4">
    <source>
        <dbReference type="Proteomes" id="UP000030755"/>
    </source>
</evidence>
<dbReference type="EMBL" id="KE560819">
    <property type="protein sequence ID" value="EPZ35546.1"/>
    <property type="molecule type" value="Genomic_DNA"/>
</dbReference>
<protein>
    <submittedName>
        <fullName evidence="1">Uncharacterized protein</fullName>
    </submittedName>
</protein>
<evidence type="ECO:0000313" key="5">
    <source>
        <dbReference type="Proteomes" id="UP000281549"/>
    </source>
</evidence>
<dbReference type="Proteomes" id="UP000030755">
    <property type="component" value="Unassembled WGS sequence"/>
</dbReference>
<dbReference type="Proteomes" id="UP000281549">
    <property type="component" value="Unassembled WGS sequence"/>
</dbReference>
<dbReference type="AlphaFoldDB" id="A0A075B3I7"/>
<evidence type="ECO:0000313" key="2">
    <source>
        <dbReference type="EMBL" id="RKP19232.1"/>
    </source>
</evidence>